<accession>A0AAV3PZY4</accession>
<dbReference type="SUPFAM" id="SSF55961">
    <property type="entry name" value="Bet v1-like"/>
    <property type="match status" value="1"/>
</dbReference>
<dbReference type="GO" id="GO:0006952">
    <property type="term" value="P:defense response"/>
    <property type="evidence" value="ECO:0007669"/>
    <property type="project" value="InterPro"/>
</dbReference>
<dbReference type="SMART" id="SM01037">
    <property type="entry name" value="Bet_v_1"/>
    <property type="match status" value="1"/>
</dbReference>
<keyword evidence="3" id="KW-1185">Reference proteome</keyword>
<gene>
    <name evidence="2" type="ORF">LIER_38303</name>
</gene>
<dbReference type="InterPro" id="IPR000916">
    <property type="entry name" value="Bet_v_I/MLP"/>
</dbReference>
<dbReference type="AlphaFoldDB" id="A0AAV3PZY4"/>
<reference evidence="2 3" key="1">
    <citation type="submission" date="2024-01" db="EMBL/GenBank/DDBJ databases">
        <title>The complete chloroplast genome sequence of Lithospermum erythrorhizon: insights into the phylogenetic relationship among Boraginaceae species and the maternal lineages of purple gromwells.</title>
        <authorList>
            <person name="Okada T."/>
            <person name="Watanabe K."/>
        </authorList>
    </citation>
    <scope>NUCLEOTIDE SEQUENCE [LARGE SCALE GENOMIC DNA]</scope>
</reference>
<dbReference type="Gene3D" id="3.30.530.20">
    <property type="match status" value="1"/>
</dbReference>
<dbReference type="Proteomes" id="UP001454036">
    <property type="component" value="Unassembled WGS sequence"/>
</dbReference>
<dbReference type="Pfam" id="PF00407">
    <property type="entry name" value="Bet_v_1"/>
    <property type="match status" value="1"/>
</dbReference>
<dbReference type="InterPro" id="IPR051761">
    <property type="entry name" value="MLP-like_ligand-binding"/>
</dbReference>
<dbReference type="PANTHER" id="PTHR31907">
    <property type="entry name" value="MLP-LIKE PROTEIN 423"/>
    <property type="match status" value="1"/>
</dbReference>
<comment type="caution">
    <text evidence="2">The sequence shown here is derived from an EMBL/GenBank/DDBJ whole genome shotgun (WGS) entry which is preliminary data.</text>
</comment>
<dbReference type="EMBL" id="BAABME010019264">
    <property type="protein sequence ID" value="GAA0156598.1"/>
    <property type="molecule type" value="Genomic_DNA"/>
</dbReference>
<proteinExistence type="predicted"/>
<evidence type="ECO:0000259" key="1">
    <source>
        <dbReference type="SMART" id="SM01037"/>
    </source>
</evidence>
<organism evidence="2 3">
    <name type="scientific">Lithospermum erythrorhizon</name>
    <name type="common">Purple gromwell</name>
    <name type="synonym">Lithospermum officinale var. erythrorhizon</name>
    <dbReference type="NCBI Taxonomy" id="34254"/>
    <lineage>
        <taxon>Eukaryota</taxon>
        <taxon>Viridiplantae</taxon>
        <taxon>Streptophyta</taxon>
        <taxon>Embryophyta</taxon>
        <taxon>Tracheophyta</taxon>
        <taxon>Spermatophyta</taxon>
        <taxon>Magnoliopsida</taxon>
        <taxon>eudicotyledons</taxon>
        <taxon>Gunneridae</taxon>
        <taxon>Pentapetalae</taxon>
        <taxon>asterids</taxon>
        <taxon>lamiids</taxon>
        <taxon>Boraginales</taxon>
        <taxon>Boraginaceae</taxon>
        <taxon>Boraginoideae</taxon>
        <taxon>Lithospermeae</taxon>
        <taxon>Lithospermum</taxon>
    </lineage>
</organism>
<evidence type="ECO:0000313" key="2">
    <source>
        <dbReference type="EMBL" id="GAA0156598.1"/>
    </source>
</evidence>
<feature type="domain" description="Bet v I/Major latex protein" evidence="1">
    <location>
        <begin position="2"/>
        <end position="92"/>
    </location>
</feature>
<evidence type="ECO:0000313" key="3">
    <source>
        <dbReference type="Proteomes" id="UP001454036"/>
    </source>
</evidence>
<dbReference type="InterPro" id="IPR023393">
    <property type="entry name" value="START-like_dom_sf"/>
</dbReference>
<sequence length="99" mass="11268">MDGRVQEGKTVTEAVDDERKSITFTFVEGDIMQRYKKFKVTLSFSNMCGDNNYANWTIDFEKLSENVPEPNDLLNFIIDGCNDIELQGILQLIGISQPN</sequence>
<protein>
    <recommendedName>
        <fullName evidence="1">Bet v I/Major latex protein domain-containing protein</fullName>
    </recommendedName>
</protein>
<name>A0AAV3PZY4_LITER</name>